<keyword evidence="11 12" id="KW-0275">Fatty acid biosynthesis</keyword>
<dbReference type="GO" id="GO:0005789">
    <property type="term" value="C:endoplasmic reticulum membrane"/>
    <property type="evidence" value="ECO:0007669"/>
    <property type="project" value="TreeGrafter"/>
</dbReference>
<keyword evidence="15" id="KW-1185">Reference proteome</keyword>
<feature type="transmembrane region" description="Helical" evidence="13">
    <location>
        <begin position="68"/>
        <end position="93"/>
    </location>
</feature>
<evidence type="ECO:0000256" key="1">
    <source>
        <dbReference type="ARBA" id="ARBA00004141"/>
    </source>
</evidence>
<dbReference type="GO" id="GO:0006636">
    <property type="term" value="P:unsaturated fatty acid biosynthetic process"/>
    <property type="evidence" value="ECO:0007669"/>
    <property type="project" value="TreeGrafter"/>
</dbReference>
<dbReference type="GO" id="GO:0005506">
    <property type="term" value="F:iron ion binding"/>
    <property type="evidence" value="ECO:0007669"/>
    <property type="project" value="TreeGrafter"/>
</dbReference>
<evidence type="ECO:0000256" key="8">
    <source>
        <dbReference type="ARBA" id="ARBA00023004"/>
    </source>
</evidence>
<organism evidence="15 16">
    <name type="scientific">Frankliniella occidentalis</name>
    <name type="common">Western flower thrips</name>
    <name type="synonym">Euthrips occidentalis</name>
    <dbReference type="NCBI Taxonomy" id="133901"/>
    <lineage>
        <taxon>Eukaryota</taxon>
        <taxon>Metazoa</taxon>
        <taxon>Ecdysozoa</taxon>
        <taxon>Arthropoda</taxon>
        <taxon>Hexapoda</taxon>
        <taxon>Insecta</taxon>
        <taxon>Pterygota</taxon>
        <taxon>Neoptera</taxon>
        <taxon>Paraneoptera</taxon>
        <taxon>Thysanoptera</taxon>
        <taxon>Terebrantia</taxon>
        <taxon>Thripoidea</taxon>
        <taxon>Thripidae</taxon>
        <taxon>Frankliniella</taxon>
    </lineage>
</organism>
<keyword evidence="4 12" id="KW-0812">Transmembrane</keyword>
<evidence type="ECO:0000256" key="2">
    <source>
        <dbReference type="ARBA" id="ARBA00009295"/>
    </source>
</evidence>
<evidence type="ECO:0000256" key="7">
    <source>
        <dbReference type="ARBA" id="ARBA00023002"/>
    </source>
</evidence>
<feature type="transmembrane region" description="Helical" evidence="13">
    <location>
        <begin position="100"/>
        <end position="121"/>
    </location>
</feature>
<dbReference type="PANTHER" id="PTHR11351">
    <property type="entry name" value="ACYL-COA DESATURASE"/>
    <property type="match status" value="1"/>
</dbReference>
<comment type="domain">
    <text evidence="12">The histidine box domains are involved in binding the catalytic metal ions.</text>
</comment>
<evidence type="ECO:0000313" key="16">
    <source>
        <dbReference type="RefSeq" id="XP_026294602.2"/>
    </source>
</evidence>
<dbReference type="KEGG" id="foc:113218449"/>
<dbReference type="Pfam" id="PF00487">
    <property type="entry name" value="FA_desaturase"/>
    <property type="match status" value="1"/>
</dbReference>
<dbReference type="Proteomes" id="UP000504606">
    <property type="component" value="Unplaced"/>
</dbReference>
<evidence type="ECO:0000256" key="5">
    <source>
        <dbReference type="ARBA" id="ARBA00022832"/>
    </source>
</evidence>
<keyword evidence="3 12" id="KW-0444">Lipid biosynthesis</keyword>
<evidence type="ECO:0000256" key="6">
    <source>
        <dbReference type="ARBA" id="ARBA00022989"/>
    </source>
</evidence>
<protein>
    <submittedName>
        <fullName evidence="16">Acyl-CoA Delta-9 desaturase-like</fullName>
    </submittedName>
</protein>
<dbReference type="GeneID" id="113218449"/>
<dbReference type="AlphaFoldDB" id="A0A6J1TP57"/>
<evidence type="ECO:0000256" key="10">
    <source>
        <dbReference type="ARBA" id="ARBA00023136"/>
    </source>
</evidence>
<proteinExistence type="inferred from homology"/>
<keyword evidence="5" id="KW-0276">Fatty acid metabolism</keyword>
<keyword evidence="10 13" id="KW-0472">Membrane</keyword>
<keyword evidence="6 13" id="KW-1133">Transmembrane helix</keyword>
<comment type="similarity">
    <text evidence="2 12">Belongs to the fatty acid desaturase type 1 family.</text>
</comment>
<keyword evidence="9" id="KW-0443">Lipid metabolism</keyword>
<evidence type="ECO:0000256" key="13">
    <source>
        <dbReference type="SAM" id="Phobius"/>
    </source>
</evidence>
<comment type="cofactor">
    <cofactor evidence="12">
        <name>Fe(2+)</name>
        <dbReference type="ChEBI" id="CHEBI:29033"/>
    </cofactor>
</comment>
<dbReference type="RefSeq" id="XP_026294602.2">
    <property type="nucleotide sequence ID" value="XM_026438817.2"/>
</dbReference>
<evidence type="ECO:0000256" key="3">
    <source>
        <dbReference type="ARBA" id="ARBA00022516"/>
    </source>
</evidence>
<feature type="transmembrane region" description="Helical" evidence="13">
    <location>
        <begin position="249"/>
        <end position="270"/>
    </location>
</feature>
<evidence type="ECO:0000256" key="9">
    <source>
        <dbReference type="ARBA" id="ARBA00023098"/>
    </source>
</evidence>
<dbReference type="InterPro" id="IPR005804">
    <property type="entry name" value="FA_desaturase_dom"/>
</dbReference>
<feature type="transmembrane region" description="Helical" evidence="13">
    <location>
        <begin position="133"/>
        <end position="153"/>
    </location>
</feature>
<name>A0A6J1TP57_FRAOC</name>
<dbReference type="InterPro" id="IPR015876">
    <property type="entry name" value="Acyl-CoA_DS"/>
</dbReference>
<dbReference type="CDD" id="cd03505">
    <property type="entry name" value="Delta9-FADS-like"/>
    <property type="match status" value="1"/>
</dbReference>
<dbReference type="PRINTS" id="PR00075">
    <property type="entry name" value="FACDDSATRASE"/>
</dbReference>
<feature type="domain" description="Fatty acid desaturase" evidence="14">
    <location>
        <begin position="96"/>
        <end position="304"/>
    </location>
</feature>
<evidence type="ECO:0000256" key="12">
    <source>
        <dbReference type="RuleBase" id="RU000581"/>
    </source>
</evidence>
<accession>A0A6J1TP57</accession>
<dbReference type="OrthoDB" id="10260134at2759"/>
<dbReference type="GO" id="GO:0004768">
    <property type="term" value="F:stearoyl-CoA 9-desaturase activity"/>
    <property type="evidence" value="ECO:0007669"/>
    <property type="project" value="TreeGrafter"/>
</dbReference>
<feature type="transmembrane region" description="Helical" evidence="13">
    <location>
        <begin position="216"/>
        <end position="237"/>
    </location>
</feature>
<reference evidence="16" key="1">
    <citation type="submission" date="2025-08" db="UniProtKB">
        <authorList>
            <consortium name="RefSeq"/>
        </authorList>
    </citation>
    <scope>IDENTIFICATION</scope>
    <source>
        <tissue evidence="16">Whole organism</tissue>
    </source>
</reference>
<keyword evidence="7 12" id="KW-0560">Oxidoreductase</keyword>
<keyword evidence="8" id="KW-0408">Iron</keyword>
<dbReference type="PANTHER" id="PTHR11351:SF92">
    <property type="entry name" value="ACYL-COA DESATURASE 2-LIKE PROTEIN"/>
    <property type="match status" value="1"/>
</dbReference>
<evidence type="ECO:0000259" key="14">
    <source>
        <dbReference type="Pfam" id="PF00487"/>
    </source>
</evidence>
<comment type="subcellular location">
    <subcellularLocation>
        <location evidence="1">Membrane</location>
        <topology evidence="1">Multi-pass membrane protein</topology>
    </subcellularLocation>
</comment>
<evidence type="ECO:0000313" key="15">
    <source>
        <dbReference type="Proteomes" id="UP000504606"/>
    </source>
</evidence>
<evidence type="ECO:0000256" key="11">
    <source>
        <dbReference type="ARBA" id="ARBA00023160"/>
    </source>
</evidence>
<evidence type="ECO:0000256" key="4">
    <source>
        <dbReference type="ARBA" id="ARBA00022692"/>
    </source>
</evidence>
<gene>
    <name evidence="16" type="primary">LOC113218449</name>
</gene>
<sequence>MLTFPMQKAPPRGFTIKTAHSEVVFFQPSRSARLREKSIMVIGQQDEFIKIMPIRGEKYGKRFFKTDIVWFNAIGFFLLHALALYGSYLFLLFRINWQTWLFSVFLGMCSSQGILAGAHRYYAHRSYKANLPLRMLIVLFHTVATQNCMWVWVRDHRQHHKFSDTDADPHNASRGFFFSHVGWLMMKKHPDVIEKGKTIDMSDLDSDPLIMFQKKYYFPLFFIFSLAIPTFVPAYFWGETVLNAFMVPFLLRTVVVLNFTWMVNSWAHAFGNKPYDRNIRPVETMVVSIVAFGEGWHNYHHTFPWDYKASEFGVRYNPTTAFINFLAKIGWAYDLKQASPSLVRARALRSGDGTHGDIVKANNDCDTITESIISSIKEPLSKDNCCMTE</sequence>